<evidence type="ECO:0000313" key="3">
    <source>
        <dbReference type="EMBL" id="MED6135370.1"/>
    </source>
</evidence>
<organism evidence="3 4">
    <name type="scientific">Stylosanthes scabra</name>
    <dbReference type="NCBI Taxonomy" id="79078"/>
    <lineage>
        <taxon>Eukaryota</taxon>
        <taxon>Viridiplantae</taxon>
        <taxon>Streptophyta</taxon>
        <taxon>Embryophyta</taxon>
        <taxon>Tracheophyta</taxon>
        <taxon>Spermatophyta</taxon>
        <taxon>Magnoliopsida</taxon>
        <taxon>eudicotyledons</taxon>
        <taxon>Gunneridae</taxon>
        <taxon>Pentapetalae</taxon>
        <taxon>rosids</taxon>
        <taxon>fabids</taxon>
        <taxon>Fabales</taxon>
        <taxon>Fabaceae</taxon>
        <taxon>Papilionoideae</taxon>
        <taxon>50 kb inversion clade</taxon>
        <taxon>dalbergioids sensu lato</taxon>
        <taxon>Dalbergieae</taxon>
        <taxon>Pterocarpus clade</taxon>
        <taxon>Stylosanthes</taxon>
    </lineage>
</organism>
<feature type="compositionally biased region" description="Basic and acidic residues" evidence="1">
    <location>
        <begin position="263"/>
        <end position="287"/>
    </location>
</feature>
<gene>
    <name evidence="3" type="ORF">PIB30_045819</name>
</gene>
<evidence type="ECO:0000313" key="4">
    <source>
        <dbReference type="Proteomes" id="UP001341840"/>
    </source>
</evidence>
<evidence type="ECO:0000259" key="2">
    <source>
        <dbReference type="Pfam" id="PF14111"/>
    </source>
</evidence>
<reference evidence="3 4" key="1">
    <citation type="journal article" date="2023" name="Plants (Basel)">
        <title>Bridging the Gap: Combining Genomics and Transcriptomics Approaches to Understand Stylosanthes scabra, an Orphan Legume from the Brazilian Caatinga.</title>
        <authorList>
            <person name="Ferreira-Neto J.R.C."/>
            <person name="da Silva M.D."/>
            <person name="Binneck E."/>
            <person name="de Melo N.F."/>
            <person name="da Silva R.H."/>
            <person name="de Melo A.L.T.M."/>
            <person name="Pandolfi V."/>
            <person name="Bustamante F.O."/>
            <person name="Brasileiro-Vidal A.C."/>
            <person name="Benko-Iseppon A.M."/>
        </authorList>
    </citation>
    <scope>NUCLEOTIDE SEQUENCE [LARGE SCALE GENOMIC DNA]</scope>
    <source>
        <tissue evidence="3">Leaves</tissue>
    </source>
</reference>
<evidence type="ECO:0000256" key="1">
    <source>
        <dbReference type="SAM" id="MobiDB-lite"/>
    </source>
</evidence>
<keyword evidence="4" id="KW-1185">Reference proteome</keyword>
<accession>A0ABU6SG54</accession>
<feature type="region of interest" description="Disordered" evidence="1">
    <location>
        <begin position="152"/>
        <end position="318"/>
    </location>
</feature>
<feature type="domain" description="DUF4283" evidence="2">
    <location>
        <begin position="39"/>
        <end position="121"/>
    </location>
</feature>
<proteinExistence type="predicted"/>
<dbReference type="EMBL" id="JASCZI010060697">
    <property type="protein sequence ID" value="MED6135370.1"/>
    <property type="molecule type" value="Genomic_DNA"/>
</dbReference>
<feature type="compositionally biased region" description="Polar residues" evidence="1">
    <location>
        <begin position="240"/>
        <end position="249"/>
    </location>
</feature>
<dbReference type="Proteomes" id="UP001341840">
    <property type="component" value="Unassembled WGS sequence"/>
</dbReference>
<dbReference type="InterPro" id="IPR025558">
    <property type="entry name" value="DUF4283"/>
</dbReference>
<feature type="compositionally biased region" description="Basic and acidic residues" evidence="1">
    <location>
        <begin position="181"/>
        <end position="198"/>
    </location>
</feature>
<feature type="compositionally biased region" description="Basic and acidic residues" evidence="1">
    <location>
        <begin position="219"/>
        <end position="234"/>
    </location>
</feature>
<feature type="compositionally biased region" description="Basic and acidic residues" evidence="1">
    <location>
        <begin position="161"/>
        <end position="173"/>
    </location>
</feature>
<sequence length="318" mass="36405">MESLLESNNKEGLKATETQEEEEDLVIYEDGDIIEGVLKCKHSIVGKLITEKTINPGWVHNAMYNIWKKPEGFQMKEIQDKLYQFFFEKESDMKRVLKGSPWMFRNSWLLMEKWERNTNPKDMDFSSSETTKLGSKLAAVVGEVVDCSLYDGGNGQGLAVTEERRSKQGDNRNKTQVQPSEPDKEEVAVKNGKDRMETEQNNNITRVEPNQELTQITTIHDKPKGAMGEDHKEAEESEENTGQISSYTEQGEGGQKKWKRRARETDLTKAKMHEGRAEPKKKFEKAIPMETEEGQKQLKKHQLKPPTAEVAKQPCRGQ</sequence>
<protein>
    <recommendedName>
        <fullName evidence="2">DUF4283 domain-containing protein</fullName>
    </recommendedName>
</protein>
<comment type="caution">
    <text evidence="3">The sequence shown here is derived from an EMBL/GenBank/DDBJ whole genome shotgun (WGS) entry which is preliminary data.</text>
</comment>
<name>A0ABU6SG54_9FABA</name>
<dbReference type="Pfam" id="PF14111">
    <property type="entry name" value="DUF4283"/>
    <property type="match status" value="1"/>
</dbReference>